<keyword evidence="1" id="KW-0472">Membrane</keyword>
<reference evidence="2" key="2">
    <citation type="journal article" date="2015" name="Fish Shellfish Immunol.">
        <title>Early steps in the European eel (Anguilla anguilla)-Vibrio vulnificus interaction in the gills: Role of the RtxA13 toxin.</title>
        <authorList>
            <person name="Callol A."/>
            <person name="Pajuelo D."/>
            <person name="Ebbesson L."/>
            <person name="Teles M."/>
            <person name="MacKenzie S."/>
            <person name="Amaro C."/>
        </authorList>
    </citation>
    <scope>NUCLEOTIDE SEQUENCE</scope>
</reference>
<keyword evidence="1" id="KW-0812">Transmembrane</keyword>
<organism evidence="2">
    <name type="scientific">Anguilla anguilla</name>
    <name type="common">European freshwater eel</name>
    <name type="synonym">Muraena anguilla</name>
    <dbReference type="NCBI Taxonomy" id="7936"/>
    <lineage>
        <taxon>Eukaryota</taxon>
        <taxon>Metazoa</taxon>
        <taxon>Chordata</taxon>
        <taxon>Craniata</taxon>
        <taxon>Vertebrata</taxon>
        <taxon>Euteleostomi</taxon>
        <taxon>Actinopterygii</taxon>
        <taxon>Neopterygii</taxon>
        <taxon>Teleostei</taxon>
        <taxon>Anguilliformes</taxon>
        <taxon>Anguillidae</taxon>
        <taxon>Anguilla</taxon>
    </lineage>
</organism>
<feature type="transmembrane region" description="Helical" evidence="1">
    <location>
        <begin position="12"/>
        <end position="37"/>
    </location>
</feature>
<evidence type="ECO:0000256" key="1">
    <source>
        <dbReference type="SAM" id="Phobius"/>
    </source>
</evidence>
<accession>A0A0E9SL10</accession>
<evidence type="ECO:0000313" key="2">
    <source>
        <dbReference type="EMBL" id="JAH41902.1"/>
    </source>
</evidence>
<reference evidence="2" key="1">
    <citation type="submission" date="2014-11" db="EMBL/GenBank/DDBJ databases">
        <authorList>
            <person name="Amaro Gonzalez C."/>
        </authorList>
    </citation>
    <scope>NUCLEOTIDE SEQUENCE</scope>
</reference>
<proteinExistence type="predicted"/>
<dbReference type="AlphaFoldDB" id="A0A0E9SL10"/>
<keyword evidence="1" id="KW-1133">Transmembrane helix</keyword>
<sequence length="41" mass="4875">MYFDCVMESTLCLFFLDGLDFVLLMLVDFMLFIRAFILNTI</sequence>
<protein>
    <submittedName>
        <fullName evidence="2">Uncharacterized protein</fullName>
    </submittedName>
</protein>
<dbReference type="EMBL" id="GBXM01066675">
    <property type="protein sequence ID" value="JAH41902.1"/>
    <property type="molecule type" value="Transcribed_RNA"/>
</dbReference>
<name>A0A0E9SL10_ANGAN</name>